<dbReference type="GO" id="GO:0000155">
    <property type="term" value="F:phosphorelay sensor kinase activity"/>
    <property type="evidence" value="ECO:0007669"/>
    <property type="project" value="InterPro"/>
</dbReference>
<name>A0A0N1JT22_9NEIS</name>
<evidence type="ECO:0000256" key="2">
    <source>
        <dbReference type="ARBA" id="ARBA00004141"/>
    </source>
</evidence>
<dbReference type="Gene3D" id="1.20.120.620">
    <property type="entry name" value="Backbone structure of the membrane domain of e. Coli histidine kinase receptor kdpd"/>
    <property type="match status" value="1"/>
</dbReference>
<evidence type="ECO:0000256" key="1">
    <source>
        <dbReference type="ARBA" id="ARBA00000085"/>
    </source>
</evidence>
<dbReference type="PANTHER" id="PTHR45569:SF1">
    <property type="entry name" value="SENSOR PROTEIN KDPD"/>
    <property type="match status" value="1"/>
</dbReference>
<evidence type="ECO:0000256" key="3">
    <source>
        <dbReference type="ARBA" id="ARBA00012438"/>
    </source>
</evidence>
<dbReference type="SMART" id="SM00388">
    <property type="entry name" value="HisKA"/>
    <property type="match status" value="1"/>
</dbReference>
<dbReference type="OrthoDB" id="9806130at2"/>
<dbReference type="EC" id="2.7.13.3" evidence="3"/>
<dbReference type="Pfam" id="PF00512">
    <property type="entry name" value="HisKA"/>
    <property type="match status" value="1"/>
</dbReference>
<gene>
    <name evidence="16" type="primary">kdpD</name>
    <name evidence="16" type="ORF">WG78_08330</name>
</gene>
<keyword evidence="11" id="KW-0902">Two-component regulatory system</keyword>
<evidence type="ECO:0000256" key="6">
    <source>
        <dbReference type="ARBA" id="ARBA00022692"/>
    </source>
</evidence>
<evidence type="ECO:0000256" key="4">
    <source>
        <dbReference type="ARBA" id="ARBA00022553"/>
    </source>
</evidence>
<dbReference type="InterPro" id="IPR003661">
    <property type="entry name" value="HisK_dim/P_dom"/>
</dbReference>
<dbReference type="CDD" id="cd00082">
    <property type="entry name" value="HisKA"/>
    <property type="match status" value="1"/>
</dbReference>
<feature type="transmembrane region" description="Helical" evidence="14">
    <location>
        <begin position="407"/>
        <end position="424"/>
    </location>
</feature>
<evidence type="ECO:0000256" key="9">
    <source>
        <dbReference type="ARBA" id="ARBA00022840"/>
    </source>
</evidence>
<dbReference type="Proteomes" id="UP000037939">
    <property type="component" value="Unassembled WGS sequence"/>
</dbReference>
<sequence>MQASRPDPDQLLAQLRAETPDRGRLKIFFGANAGVGKTFAMLQQAQRQRADGVDVLVGLVETHGRVETAALLDGLAVLPRATLQWRGHAVTEFDLDTALARAPQLILVDELAHSNVPGSRHARRWQDVEELLAAGIDVYTTINVQHLESLNDVVGSLTGVRVRETVPDHVFDAATEVALVDLPPDELLQRLREGKVYLADAAERAREHFFRKGNLIALRELALRRTADRVDADLRRTPAVGVAPGETLAVAVLPGPAGELLVRHAARLAARLKTDWFAVVVETPALLRDATQHASAQQHLHLASTLGAETALLSGMDSAQTLALWCADRGVGILLLGQPPRRGWQRSLASRIAQHAPQLAVQTIAIDPPAATPWQLQRQLRRRWTGVAWALGAAVVSTLLAQQLSRVFDLANVIMLYLLAVLLVSVRFGRLAGGLASLLSVAAFDYFFVPPTLSFTVADTQYLLTFAVMLTVALTLSQLSARLRFQADAATGRERRTAALYALARALAGALMREQVTEIALAHLAPRFNGQVGLALPTLDEQLQQGGGMALDLAVADWVYRHGAEAGHGTDTLPAAQAFYLPLTAPMRVRGVLALQPRGEIDTEEQRFLQTCAAQIGLALERVHFVEVAQNALVSMEGERLRNHLLAAISHDLRTPITVLLGLASTLTESPYAAPPARAIAQQLTGEIRRMSDLVNNLLDMARLQAGEVQLRMDWQSVEELVGASLRALELRLEQHPVALEIPAGLPLVECDAVLMERVLVNLIDNAIKYTPFGTPITLRAQALPAQMLIEVADTGPGLPAGQEDALFQKFVRGQVESNTSGVGLGLALCRAIVEAHGGTISARSTAGAVTGATFRIVLPRRELPPLPDLESPLQ</sequence>
<feature type="transmembrane region" description="Helical" evidence="14">
    <location>
        <begin position="461"/>
        <end position="479"/>
    </location>
</feature>
<dbReference type="PRINTS" id="PR00344">
    <property type="entry name" value="BCTRLSENSOR"/>
</dbReference>
<dbReference type="GO" id="GO:0042802">
    <property type="term" value="F:identical protein binding"/>
    <property type="evidence" value="ECO:0007669"/>
    <property type="project" value="UniProtKB-ARBA"/>
</dbReference>
<reference evidence="16 17" key="1">
    <citation type="submission" date="2015-07" db="EMBL/GenBank/DDBJ databases">
        <title>Draft genome sequence of the Amantichitinum ursilacus IGB-41, a new chitin-degrading bacterium.</title>
        <authorList>
            <person name="Kirstahler P."/>
            <person name="Guenther M."/>
            <person name="Grumaz C."/>
            <person name="Rupp S."/>
            <person name="Zibek S."/>
            <person name="Sohn K."/>
        </authorList>
    </citation>
    <scope>NUCLEOTIDE SEQUENCE [LARGE SCALE GENOMIC DNA]</scope>
    <source>
        <strain evidence="16 17">IGB-41</strain>
    </source>
</reference>
<evidence type="ECO:0000256" key="7">
    <source>
        <dbReference type="ARBA" id="ARBA00022741"/>
    </source>
</evidence>
<evidence type="ECO:0000259" key="15">
    <source>
        <dbReference type="PROSITE" id="PS50109"/>
    </source>
</evidence>
<dbReference type="InterPro" id="IPR038318">
    <property type="entry name" value="KdpD_sf"/>
</dbReference>
<keyword evidence="5 16" id="KW-0808">Transferase</keyword>
<comment type="caution">
    <text evidence="16">The sequence shown here is derived from an EMBL/GenBank/DDBJ whole genome shotgun (WGS) entry which is preliminary data.</text>
</comment>
<dbReference type="InterPro" id="IPR027417">
    <property type="entry name" value="P-loop_NTPase"/>
</dbReference>
<accession>A0A0N1JT22</accession>
<dbReference type="InterPro" id="IPR005467">
    <property type="entry name" value="His_kinase_dom"/>
</dbReference>
<dbReference type="SUPFAM" id="SSF55874">
    <property type="entry name" value="ATPase domain of HSP90 chaperone/DNA topoisomerase II/histidine kinase"/>
    <property type="match status" value="1"/>
</dbReference>
<keyword evidence="10 14" id="KW-1133">Transmembrane helix</keyword>
<dbReference type="Pfam" id="PF13492">
    <property type="entry name" value="GAF_3"/>
    <property type="match status" value="1"/>
</dbReference>
<dbReference type="InterPro" id="IPR003018">
    <property type="entry name" value="GAF"/>
</dbReference>
<dbReference type="SMART" id="SM00387">
    <property type="entry name" value="HATPase_c"/>
    <property type="match status" value="1"/>
</dbReference>
<dbReference type="InterPro" id="IPR003594">
    <property type="entry name" value="HATPase_dom"/>
</dbReference>
<comment type="subcellular location">
    <subcellularLocation>
        <location evidence="2">Membrane</location>
        <topology evidence="2">Multi-pass membrane protein</topology>
    </subcellularLocation>
</comment>
<dbReference type="InterPro" id="IPR036890">
    <property type="entry name" value="HATPase_C_sf"/>
</dbReference>
<keyword evidence="8" id="KW-0418">Kinase</keyword>
<keyword evidence="17" id="KW-1185">Reference proteome</keyword>
<dbReference type="InterPro" id="IPR052023">
    <property type="entry name" value="Histidine_kinase_KdpD"/>
</dbReference>
<dbReference type="InterPro" id="IPR029016">
    <property type="entry name" value="GAF-like_dom_sf"/>
</dbReference>
<evidence type="ECO:0000256" key="10">
    <source>
        <dbReference type="ARBA" id="ARBA00022989"/>
    </source>
</evidence>
<dbReference type="Gene3D" id="3.30.565.10">
    <property type="entry name" value="Histidine kinase-like ATPase, C-terminal domain"/>
    <property type="match status" value="1"/>
</dbReference>
<feature type="transmembrane region" description="Helical" evidence="14">
    <location>
        <begin position="384"/>
        <end position="401"/>
    </location>
</feature>
<dbReference type="InterPro" id="IPR004358">
    <property type="entry name" value="Sig_transdc_His_kin-like_C"/>
</dbReference>
<evidence type="ECO:0000313" key="16">
    <source>
        <dbReference type="EMBL" id="KPC53513.1"/>
    </source>
</evidence>
<dbReference type="InterPro" id="IPR025201">
    <property type="entry name" value="KdpD_TM"/>
</dbReference>
<dbReference type="InterPro" id="IPR036097">
    <property type="entry name" value="HisK_dim/P_sf"/>
</dbReference>
<dbReference type="GO" id="GO:0005886">
    <property type="term" value="C:plasma membrane"/>
    <property type="evidence" value="ECO:0007669"/>
    <property type="project" value="TreeGrafter"/>
</dbReference>
<dbReference type="FunFam" id="3.30.565.10:FF:000042">
    <property type="entry name" value="Two-component sensor histidine kinase KdpD"/>
    <property type="match status" value="1"/>
</dbReference>
<dbReference type="Gene3D" id="3.40.50.300">
    <property type="entry name" value="P-loop containing nucleotide triphosphate hydrolases"/>
    <property type="match status" value="1"/>
</dbReference>
<dbReference type="InterPro" id="IPR003852">
    <property type="entry name" value="Sig_transdc_His_kinase_KdpD_N"/>
</dbReference>
<evidence type="ECO:0000256" key="8">
    <source>
        <dbReference type="ARBA" id="ARBA00022777"/>
    </source>
</evidence>
<dbReference type="GO" id="GO:0005524">
    <property type="term" value="F:ATP binding"/>
    <property type="evidence" value="ECO:0007669"/>
    <property type="project" value="UniProtKB-KW"/>
</dbReference>
<dbReference type="Pfam" id="PF02518">
    <property type="entry name" value="HATPase_c"/>
    <property type="match status" value="1"/>
</dbReference>
<dbReference type="RefSeq" id="WP_053937333.1">
    <property type="nucleotide sequence ID" value="NZ_LAQT01000006.1"/>
</dbReference>
<feature type="domain" description="Histidine kinase" evidence="15">
    <location>
        <begin position="648"/>
        <end position="863"/>
    </location>
</feature>
<keyword evidence="9" id="KW-0067">ATP-binding</keyword>
<proteinExistence type="predicted"/>
<evidence type="ECO:0000256" key="11">
    <source>
        <dbReference type="ARBA" id="ARBA00023012"/>
    </source>
</evidence>
<dbReference type="SUPFAM" id="SSF55781">
    <property type="entry name" value="GAF domain-like"/>
    <property type="match status" value="1"/>
</dbReference>
<protein>
    <recommendedName>
        <fullName evidence="3">histidine kinase</fullName>
        <ecNumber evidence="3">2.7.13.3</ecNumber>
    </recommendedName>
</protein>
<dbReference type="Pfam" id="PF02702">
    <property type="entry name" value="KdpD"/>
    <property type="match status" value="1"/>
</dbReference>
<dbReference type="Gene3D" id="3.30.450.40">
    <property type="match status" value="1"/>
</dbReference>
<keyword evidence="4" id="KW-0597">Phosphoprotein</keyword>
<comment type="function">
    <text evidence="13">Member of the two-component regulatory system KdpD/KdpE involved in the regulation of the kdp operon. KdpD may function as a membrane-associated protein kinase that phosphorylates KdpE in response to environmental signals.</text>
</comment>
<dbReference type="EMBL" id="LAQT01000006">
    <property type="protein sequence ID" value="KPC53513.1"/>
    <property type="molecule type" value="Genomic_DNA"/>
</dbReference>
<dbReference type="PANTHER" id="PTHR45569">
    <property type="entry name" value="SENSOR PROTEIN KDPD"/>
    <property type="match status" value="1"/>
</dbReference>
<comment type="catalytic activity">
    <reaction evidence="1">
        <text>ATP + protein L-histidine = ADP + protein N-phospho-L-histidine.</text>
        <dbReference type="EC" id="2.7.13.3"/>
    </reaction>
</comment>
<dbReference type="SUPFAM" id="SSF47384">
    <property type="entry name" value="Homodimeric domain of signal transducing histidine kinase"/>
    <property type="match status" value="1"/>
</dbReference>
<dbReference type="PROSITE" id="PS50109">
    <property type="entry name" value="HIS_KIN"/>
    <property type="match status" value="1"/>
</dbReference>
<keyword evidence="7" id="KW-0547">Nucleotide-binding</keyword>
<dbReference type="STRING" id="857265.WG78_08330"/>
<keyword evidence="6 14" id="KW-0812">Transmembrane</keyword>
<evidence type="ECO:0000256" key="5">
    <source>
        <dbReference type="ARBA" id="ARBA00022679"/>
    </source>
</evidence>
<dbReference type="Gene3D" id="1.10.287.130">
    <property type="match status" value="1"/>
</dbReference>
<evidence type="ECO:0000256" key="14">
    <source>
        <dbReference type="SAM" id="Phobius"/>
    </source>
</evidence>
<dbReference type="GO" id="GO:0005737">
    <property type="term" value="C:cytoplasm"/>
    <property type="evidence" value="ECO:0007669"/>
    <property type="project" value="UniProtKB-ARBA"/>
</dbReference>
<keyword evidence="12 14" id="KW-0472">Membrane</keyword>
<organism evidence="16 17">
    <name type="scientific">Amantichitinum ursilacus</name>
    <dbReference type="NCBI Taxonomy" id="857265"/>
    <lineage>
        <taxon>Bacteria</taxon>
        <taxon>Pseudomonadati</taxon>
        <taxon>Pseudomonadota</taxon>
        <taxon>Betaproteobacteria</taxon>
        <taxon>Neisseriales</taxon>
        <taxon>Chitinibacteraceae</taxon>
        <taxon>Amantichitinum</taxon>
    </lineage>
</organism>
<evidence type="ECO:0000256" key="12">
    <source>
        <dbReference type="ARBA" id="ARBA00023136"/>
    </source>
</evidence>
<feature type="transmembrane region" description="Helical" evidence="14">
    <location>
        <begin position="431"/>
        <end position="449"/>
    </location>
</feature>
<dbReference type="Pfam" id="PF13493">
    <property type="entry name" value="DUF4118"/>
    <property type="match status" value="1"/>
</dbReference>
<dbReference type="PATRIC" id="fig|857265.3.peg.1708"/>
<dbReference type="AlphaFoldDB" id="A0A0N1JT22"/>
<evidence type="ECO:0000256" key="13">
    <source>
        <dbReference type="ARBA" id="ARBA00057300"/>
    </source>
</evidence>
<evidence type="ECO:0000313" key="17">
    <source>
        <dbReference type="Proteomes" id="UP000037939"/>
    </source>
</evidence>
<dbReference type="FunFam" id="3.40.50.300:FF:000483">
    <property type="entry name" value="Sensor histidine kinase KdpD"/>
    <property type="match status" value="1"/>
</dbReference>
<dbReference type="CDD" id="cd00075">
    <property type="entry name" value="HATPase"/>
    <property type="match status" value="1"/>
</dbReference>